<dbReference type="RefSeq" id="WP_104354033.1">
    <property type="nucleotide sequence ID" value="NZ_CP028130.1"/>
</dbReference>
<sequence length="220" mass="23449">MSTEFVSQSFGAGFDTNAYVLFASESRDAVIVDPGKGSREWCTAMSRGLGLTVHAVLLTHGHMDHSWDAQPIADLMEVPVFVGEKDQQMLVEPEAGLPADFPPSVLRGYPRVMPSVVRDAMSSRVTAGELRVESVAAPGHTAGSQVFLFGEGSELMCTGDAYLGSAPARAIQPTGDSRALARSIRLVRRLVDHADVVLPGHGPATWLRGTPRPESPLLTG</sequence>
<dbReference type="KEGG" id="ria:C7V51_14160"/>
<dbReference type="GO" id="GO:0016787">
    <property type="term" value="F:hydrolase activity"/>
    <property type="evidence" value="ECO:0007669"/>
    <property type="project" value="UniProtKB-KW"/>
</dbReference>
<keyword evidence="2" id="KW-0479">Metal-binding</keyword>
<organism evidence="7 8">
    <name type="scientific">Rathayibacter iranicus</name>
    <dbReference type="NCBI Taxonomy" id="59737"/>
    <lineage>
        <taxon>Bacteria</taxon>
        <taxon>Bacillati</taxon>
        <taxon>Actinomycetota</taxon>
        <taxon>Actinomycetes</taxon>
        <taxon>Micrococcales</taxon>
        <taxon>Microbacteriaceae</taxon>
        <taxon>Rathayibacter</taxon>
    </lineage>
</organism>
<proteinExistence type="predicted"/>
<evidence type="ECO:0000256" key="4">
    <source>
        <dbReference type="ARBA" id="ARBA00022833"/>
    </source>
</evidence>
<dbReference type="SMART" id="SM00849">
    <property type="entry name" value="Lactamase_B"/>
    <property type="match status" value="1"/>
</dbReference>
<dbReference type="PANTHER" id="PTHR46233:SF3">
    <property type="entry name" value="HYDROXYACYLGLUTATHIONE HYDROLASE GLOC"/>
    <property type="match status" value="1"/>
</dbReference>
<evidence type="ECO:0000256" key="3">
    <source>
        <dbReference type="ARBA" id="ARBA00022801"/>
    </source>
</evidence>
<reference evidence="7 8" key="1">
    <citation type="submission" date="2018-03" db="EMBL/GenBank/DDBJ databases">
        <title>Bacteriophage NCPPB3778 and a type I-E CRISPR drive the evolution of the US Biological Select Agent, Rathayibacter toxicus.</title>
        <authorList>
            <person name="Davis E.W.II."/>
            <person name="Tabima J.F."/>
            <person name="Weisberg A.J."/>
            <person name="Dantas Lopes L."/>
            <person name="Wiseman M.S."/>
            <person name="Wiseman M.S."/>
            <person name="Pupko T."/>
            <person name="Belcher M.S."/>
            <person name="Sechler A.J."/>
            <person name="Tancos M.A."/>
            <person name="Schroeder B.K."/>
            <person name="Murray T.D."/>
            <person name="Luster D.G."/>
            <person name="Schneider W.L."/>
            <person name="Rogers E."/>
            <person name="Andreote F.D."/>
            <person name="Grunwald N.J."/>
            <person name="Putnam M.L."/>
            <person name="Chang J.H."/>
        </authorList>
    </citation>
    <scope>NUCLEOTIDE SEQUENCE [LARGE SCALE GENOMIC DNA]</scope>
    <source>
        <strain evidence="7 8">NCCPB 2253</strain>
    </source>
</reference>
<evidence type="ECO:0000313" key="7">
    <source>
        <dbReference type="EMBL" id="AZZ56890.1"/>
    </source>
</evidence>
<evidence type="ECO:0000256" key="5">
    <source>
        <dbReference type="SAM" id="MobiDB-lite"/>
    </source>
</evidence>
<dbReference type="SUPFAM" id="SSF56281">
    <property type="entry name" value="Metallo-hydrolase/oxidoreductase"/>
    <property type="match status" value="1"/>
</dbReference>
<accession>A0AAD1AGL2</accession>
<keyword evidence="3" id="KW-0378">Hydrolase</keyword>
<evidence type="ECO:0000256" key="2">
    <source>
        <dbReference type="ARBA" id="ARBA00022723"/>
    </source>
</evidence>
<dbReference type="AlphaFoldDB" id="A0AAD1AGL2"/>
<feature type="region of interest" description="Disordered" evidence="5">
    <location>
        <begin position="201"/>
        <end position="220"/>
    </location>
</feature>
<dbReference type="InterPro" id="IPR051453">
    <property type="entry name" value="MBL_Glyoxalase_II"/>
</dbReference>
<comment type="cofactor">
    <cofactor evidence="1">
        <name>Zn(2+)</name>
        <dbReference type="ChEBI" id="CHEBI:29105"/>
    </cofactor>
</comment>
<evidence type="ECO:0000256" key="1">
    <source>
        <dbReference type="ARBA" id="ARBA00001947"/>
    </source>
</evidence>
<dbReference type="Pfam" id="PF00753">
    <property type="entry name" value="Lactamase_B"/>
    <property type="match status" value="1"/>
</dbReference>
<protein>
    <submittedName>
        <fullName evidence="7">MBL fold metallo-hydrolase</fullName>
    </submittedName>
</protein>
<feature type="domain" description="Metallo-beta-lactamase" evidence="6">
    <location>
        <begin position="15"/>
        <end position="201"/>
    </location>
</feature>
<dbReference type="GO" id="GO:0046872">
    <property type="term" value="F:metal ion binding"/>
    <property type="evidence" value="ECO:0007669"/>
    <property type="project" value="UniProtKB-KW"/>
</dbReference>
<dbReference type="InterPro" id="IPR036866">
    <property type="entry name" value="RibonucZ/Hydroxyglut_hydro"/>
</dbReference>
<dbReference type="PANTHER" id="PTHR46233">
    <property type="entry name" value="HYDROXYACYLGLUTATHIONE HYDROLASE GLOC"/>
    <property type="match status" value="1"/>
</dbReference>
<gene>
    <name evidence="7" type="ORF">C7V51_14160</name>
</gene>
<dbReference type="EMBL" id="CP028130">
    <property type="protein sequence ID" value="AZZ56890.1"/>
    <property type="molecule type" value="Genomic_DNA"/>
</dbReference>
<dbReference type="CDD" id="cd06262">
    <property type="entry name" value="metallo-hydrolase-like_MBL-fold"/>
    <property type="match status" value="1"/>
</dbReference>
<dbReference type="Gene3D" id="3.60.15.10">
    <property type="entry name" value="Ribonuclease Z/Hydroxyacylglutathione hydrolase-like"/>
    <property type="match status" value="1"/>
</dbReference>
<dbReference type="InterPro" id="IPR001279">
    <property type="entry name" value="Metallo-B-lactamas"/>
</dbReference>
<evidence type="ECO:0000313" key="8">
    <source>
        <dbReference type="Proteomes" id="UP000283946"/>
    </source>
</evidence>
<evidence type="ECO:0000259" key="6">
    <source>
        <dbReference type="SMART" id="SM00849"/>
    </source>
</evidence>
<name>A0AAD1AGL2_9MICO</name>
<dbReference type="Proteomes" id="UP000283946">
    <property type="component" value="Chromosome"/>
</dbReference>
<keyword evidence="4" id="KW-0862">Zinc</keyword>